<proteinExistence type="inferred from homology"/>
<keyword evidence="6 7" id="KW-0472">Membrane</keyword>
<feature type="transmembrane region" description="Helical" evidence="7">
    <location>
        <begin position="145"/>
        <end position="166"/>
    </location>
</feature>
<evidence type="ECO:0000256" key="5">
    <source>
        <dbReference type="ARBA" id="ARBA00022989"/>
    </source>
</evidence>
<dbReference type="PROSITE" id="PS50928">
    <property type="entry name" value="ABC_TM1"/>
    <property type="match status" value="1"/>
</dbReference>
<name>A0A2Z3GJL3_9BACT</name>
<feature type="transmembrane region" description="Helical" evidence="7">
    <location>
        <begin position="201"/>
        <end position="220"/>
    </location>
</feature>
<comment type="subcellular location">
    <subcellularLocation>
        <location evidence="1 7">Cell membrane</location>
        <topology evidence="1 7">Multi-pass membrane protein</topology>
    </subcellularLocation>
</comment>
<evidence type="ECO:0000256" key="4">
    <source>
        <dbReference type="ARBA" id="ARBA00022692"/>
    </source>
</evidence>
<keyword evidence="5 7" id="KW-1133">Transmembrane helix</keyword>
<evidence type="ECO:0000256" key="2">
    <source>
        <dbReference type="ARBA" id="ARBA00022448"/>
    </source>
</evidence>
<dbReference type="Proteomes" id="UP000245999">
    <property type="component" value="Chromosome"/>
</dbReference>
<feature type="transmembrane region" description="Helical" evidence="7">
    <location>
        <begin position="61"/>
        <end position="84"/>
    </location>
</feature>
<dbReference type="Pfam" id="PF00528">
    <property type="entry name" value="BPD_transp_1"/>
    <property type="match status" value="1"/>
</dbReference>
<sequence length="280" mass="30274">MKSRNWLLLFYALLVAGLPLAGLAYALLGSVGIAGPLATGFTGRYWLALGTDTGLLKSALFSMWVAGASLTLAVALALALVLGAQATLRRRPFPTLLYVPLLMPSLVMGFYLFQLLSRAGWLSRLSFGLGFTSGVEGFPELVQDAAGVGIIAAHVLLAFPFLTLLFQAIYQESRLADYYQLAQTLGARPGQFRWRVAVPVLLRRAAPTLLLSGIATLGAYDIPLLLGRPYPQMLSVYIATRLQRFDLRELPAAYLAGFLVAVGLLGLILVLTRLARRHAL</sequence>
<dbReference type="PANTHER" id="PTHR30183">
    <property type="entry name" value="MOLYBDENUM TRANSPORT SYSTEM PERMEASE PROTEIN MODB"/>
    <property type="match status" value="1"/>
</dbReference>
<evidence type="ECO:0000313" key="10">
    <source>
        <dbReference type="Proteomes" id="UP000245999"/>
    </source>
</evidence>
<evidence type="ECO:0000259" key="8">
    <source>
        <dbReference type="PROSITE" id="PS50928"/>
    </source>
</evidence>
<dbReference type="PANTHER" id="PTHR30183:SF9">
    <property type="entry name" value="THIAMINE TRANSPORT SYSTEM PERMEASE PROTEIN THIP"/>
    <property type="match status" value="1"/>
</dbReference>
<feature type="transmembrane region" description="Helical" evidence="7">
    <location>
        <begin position="252"/>
        <end position="271"/>
    </location>
</feature>
<gene>
    <name evidence="9" type="ORF">DDQ68_06580</name>
</gene>
<organism evidence="9 10">
    <name type="scientific">Hymenobacter nivis</name>
    <dbReference type="NCBI Taxonomy" id="1850093"/>
    <lineage>
        <taxon>Bacteria</taxon>
        <taxon>Pseudomonadati</taxon>
        <taxon>Bacteroidota</taxon>
        <taxon>Cytophagia</taxon>
        <taxon>Cytophagales</taxon>
        <taxon>Hymenobacteraceae</taxon>
        <taxon>Hymenobacter</taxon>
    </lineage>
</organism>
<dbReference type="InterPro" id="IPR000515">
    <property type="entry name" value="MetI-like"/>
</dbReference>
<dbReference type="CDD" id="cd06261">
    <property type="entry name" value="TM_PBP2"/>
    <property type="match status" value="1"/>
</dbReference>
<evidence type="ECO:0000256" key="6">
    <source>
        <dbReference type="ARBA" id="ARBA00023136"/>
    </source>
</evidence>
<comment type="similarity">
    <text evidence="7">Belongs to the binding-protein-dependent transport system permease family.</text>
</comment>
<dbReference type="SUPFAM" id="SSF161098">
    <property type="entry name" value="MetI-like"/>
    <property type="match status" value="1"/>
</dbReference>
<dbReference type="OrthoDB" id="9785836at2"/>
<dbReference type="InterPro" id="IPR035906">
    <property type="entry name" value="MetI-like_sf"/>
</dbReference>
<evidence type="ECO:0000256" key="3">
    <source>
        <dbReference type="ARBA" id="ARBA00022475"/>
    </source>
</evidence>
<keyword evidence="4 7" id="KW-0812">Transmembrane</keyword>
<feature type="domain" description="ABC transmembrane type-1" evidence="8">
    <location>
        <begin position="55"/>
        <end position="271"/>
    </location>
</feature>
<dbReference type="RefSeq" id="WP_109655587.1">
    <property type="nucleotide sequence ID" value="NZ_CP029145.1"/>
</dbReference>
<keyword evidence="2 7" id="KW-0813">Transport</keyword>
<protein>
    <submittedName>
        <fullName evidence="9">ABC transporter permease</fullName>
    </submittedName>
</protein>
<keyword evidence="10" id="KW-1185">Reference proteome</keyword>
<keyword evidence="3" id="KW-1003">Cell membrane</keyword>
<dbReference type="Gene3D" id="1.10.3720.10">
    <property type="entry name" value="MetI-like"/>
    <property type="match status" value="1"/>
</dbReference>
<accession>A0A2Z3GJL3</accession>
<dbReference type="GO" id="GO:0055085">
    <property type="term" value="P:transmembrane transport"/>
    <property type="evidence" value="ECO:0007669"/>
    <property type="project" value="InterPro"/>
</dbReference>
<dbReference type="KEGG" id="hnv:DDQ68_06580"/>
<evidence type="ECO:0000256" key="1">
    <source>
        <dbReference type="ARBA" id="ARBA00004651"/>
    </source>
</evidence>
<evidence type="ECO:0000313" key="9">
    <source>
        <dbReference type="EMBL" id="AWM32481.1"/>
    </source>
</evidence>
<reference evidence="10" key="1">
    <citation type="submission" date="2018-04" db="EMBL/GenBank/DDBJ databases">
        <title>Complete genome of Antarctic heterotrophic bacterium Hymenobacter nivis.</title>
        <authorList>
            <person name="Terashima M."/>
        </authorList>
    </citation>
    <scope>NUCLEOTIDE SEQUENCE [LARGE SCALE GENOMIC DNA]</scope>
    <source>
        <strain evidence="10">NBRC 111535</strain>
    </source>
</reference>
<dbReference type="AlphaFoldDB" id="A0A2Z3GJL3"/>
<evidence type="ECO:0000256" key="7">
    <source>
        <dbReference type="RuleBase" id="RU363032"/>
    </source>
</evidence>
<feature type="transmembrane region" description="Helical" evidence="7">
    <location>
        <begin position="96"/>
        <end position="116"/>
    </location>
</feature>
<dbReference type="EMBL" id="CP029145">
    <property type="protein sequence ID" value="AWM32481.1"/>
    <property type="molecule type" value="Genomic_DNA"/>
</dbReference>
<dbReference type="GO" id="GO:0005886">
    <property type="term" value="C:plasma membrane"/>
    <property type="evidence" value="ECO:0007669"/>
    <property type="project" value="UniProtKB-SubCell"/>
</dbReference>